<gene>
    <name evidence="1" type="ORF">SSPO_099840</name>
</gene>
<evidence type="ECO:0000313" key="1">
    <source>
        <dbReference type="EMBL" id="BBJ47266.1"/>
    </source>
</evidence>
<evidence type="ECO:0000313" key="2">
    <source>
        <dbReference type="Proteomes" id="UP000463951"/>
    </source>
</evidence>
<dbReference type="EMBL" id="AP019620">
    <property type="protein sequence ID" value="BBJ47266.1"/>
    <property type="molecule type" value="Genomic_DNA"/>
</dbReference>
<dbReference type="AlphaFoldDB" id="A0A499VGF3"/>
<organism evidence="1 2">
    <name type="scientific">Streptomyces antimycoticus</name>
    <dbReference type="NCBI Taxonomy" id="68175"/>
    <lineage>
        <taxon>Bacteria</taxon>
        <taxon>Bacillati</taxon>
        <taxon>Actinomycetota</taxon>
        <taxon>Actinomycetes</taxon>
        <taxon>Kitasatosporales</taxon>
        <taxon>Streptomycetaceae</taxon>
        <taxon>Streptomyces</taxon>
        <taxon>Streptomyces violaceusniger group</taxon>
    </lineage>
</organism>
<reference evidence="1 2" key="1">
    <citation type="journal article" date="2020" name="Int. J. Syst. Evol. Microbiol.">
        <title>Reclassification of Streptomyces castelarensis and Streptomyces sporoclivatus as later heterotypic synonyms of Streptomyces antimycoticus.</title>
        <authorList>
            <person name="Komaki H."/>
            <person name="Tamura T."/>
        </authorList>
    </citation>
    <scope>NUCLEOTIDE SEQUENCE [LARGE SCALE GENOMIC DNA]</scope>
    <source>
        <strain evidence="1 2">NBRC 100767</strain>
    </source>
</reference>
<dbReference type="Proteomes" id="UP000463951">
    <property type="component" value="Chromosome"/>
</dbReference>
<accession>A0A499VGF3</accession>
<proteinExistence type="predicted"/>
<protein>
    <submittedName>
        <fullName evidence="1">Uncharacterized protein</fullName>
    </submittedName>
</protein>
<name>A0A499VGF3_9ACTN</name>
<sequence>MVTPAAHRTSPTGRPCPMVPNRVRGLVQLLRALVLDELVHALPELASHRHESIELFEERHIRLPAPVAQPLPMLRCNLIGQLPTSSMSVTFDVTRVLRGHSFRFQAFLTRPA</sequence>